<dbReference type="RefSeq" id="WP_280880745.1">
    <property type="nucleotide sequence ID" value="NZ_JARXVH010000014.1"/>
</dbReference>
<name>A0ABT6LUI8_9ACTN</name>
<protein>
    <submittedName>
        <fullName evidence="1">Uncharacterized protein</fullName>
    </submittedName>
</protein>
<sequence>MIGLPRRRVWRRVLLVWAVAVVLGGGLTLLLRDAAQSASQVGPEESSPSPSLPEGWESLCPQATAAADGEDVLCFIRTRP</sequence>
<evidence type="ECO:0000313" key="2">
    <source>
        <dbReference type="Proteomes" id="UP001160499"/>
    </source>
</evidence>
<evidence type="ECO:0000313" key="1">
    <source>
        <dbReference type="EMBL" id="MDH6219969.1"/>
    </source>
</evidence>
<organism evidence="1 2">
    <name type="scientific">Streptomyces pseudovenezuelae</name>
    <dbReference type="NCBI Taxonomy" id="67350"/>
    <lineage>
        <taxon>Bacteria</taxon>
        <taxon>Bacillati</taxon>
        <taxon>Actinomycetota</taxon>
        <taxon>Actinomycetes</taxon>
        <taxon>Kitasatosporales</taxon>
        <taxon>Streptomycetaceae</taxon>
        <taxon>Streptomyces</taxon>
        <taxon>Streptomyces aurantiacus group</taxon>
    </lineage>
</organism>
<keyword evidence="2" id="KW-1185">Reference proteome</keyword>
<accession>A0ABT6LUI8</accession>
<dbReference type="EMBL" id="JARXVH010000014">
    <property type="protein sequence ID" value="MDH6219969.1"/>
    <property type="molecule type" value="Genomic_DNA"/>
</dbReference>
<gene>
    <name evidence="1" type="ORF">M2283_007308</name>
</gene>
<comment type="caution">
    <text evidence="1">The sequence shown here is derived from an EMBL/GenBank/DDBJ whole genome shotgun (WGS) entry which is preliminary data.</text>
</comment>
<dbReference type="Proteomes" id="UP001160499">
    <property type="component" value="Unassembled WGS sequence"/>
</dbReference>
<proteinExistence type="predicted"/>
<reference evidence="1 2" key="1">
    <citation type="submission" date="2023-04" db="EMBL/GenBank/DDBJ databases">
        <title>Forest soil microbial communities from Buena Vista Peninsula, Colon Province, Panama.</title>
        <authorList>
            <person name="Bouskill N."/>
        </authorList>
    </citation>
    <scope>NUCLEOTIDE SEQUENCE [LARGE SCALE GENOMIC DNA]</scope>
    <source>
        <strain evidence="1 2">GGS1</strain>
    </source>
</reference>